<feature type="active site" description="Nucleophile" evidence="3">
    <location>
        <position position="131"/>
    </location>
</feature>
<dbReference type="EMBL" id="QGHA01000002">
    <property type="protein sequence ID" value="PWK78971.1"/>
    <property type="molecule type" value="Genomic_DNA"/>
</dbReference>
<dbReference type="InterPro" id="IPR012341">
    <property type="entry name" value="6hp_glycosidase-like_sf"/>
</dbReference>
<evidence type="ECO:0000256" key="4">
    <source>
        <dbReference type="PIRSR" id="PIRSR610905-2"/>
    </source>
</evidence>
<feature type="chain" id="PRO_5016344754" evidence="5">
    <location>
        <begin position="33"/>
        <end position="410"/>
    </location>
</feature>
<feature type="binding site" evidence="4">
    <location>
        <position position="261"/>
    </location>
    <ligand>
        <name>substrate</name>
    </ligand>
</feature>
<comment type="similarity">
    <text evidence="2">Belongs to the glycosyl hydrolase 88 family.</text>
</comment>
<feature type="binding site" evidence="4">
    <location>
        <position position="131"/>
    </location>
    <ligand>
        <name>substrate</name>
    </ligand>
</feature>
<dbReference type="Gene3D" id="1.50.10.10">
    <property type="match status" value="1"/>
</dbReference>
<keyword evidence="1 6" id="KW-0378">Hydrolase</keyword>
<name>A0A316HG03_9SPHI</name>
<keyword evidence="7" id="KW-1185">Reference proteome</keyword>
<accession>A0A316HG03</accession>
<dbReference type="PANTHER" id="PTHR36845:SF1">
    <property type="entry name" value="HYDROLASE, PUTATIVE (AFU_ORTHOLOGUE AFUA_7G05090)-RELATED"/>
    <property type="match status" value="1"/>
</dbReference>
<protein>
    <submittedName>
        <fullName evidence="6">Glycosyl hydrolase family 88</fullName>
    </submittedName>
</protein>
<dbReference type="InterPro" id="IPR010905">
    <property type="entry name" value="Glyco_hydro_88"/>
</dbReference>
<dbReference type="AlphaFoldDB" id="A0A316HG03"/>
<feature type="binding site" evidence="4">
    <location>
        <position position="189"/>
    </location>
    <ligand>
        <name>substrate</name>
    </ligand>
</feature>
<evidence type="ECO:0000256" key="1">
    <source>
        <dbReference type="ARBA" id="ARBA00022801"/>
    </source>
</evidence>
<dbReference type="Proteomes" id="UP000245678">
    <property type="component" value="Unassembled WGS sequence"/>
</dbReference>
<evidence type="ECO:0000313" key="7">
    <source>
        <dbReference type="Proteomes" id="UP000245678"/>
    </source>
</evidence>
<evidence type="ECO:0000256" key="2">
    <source>
        <dbReference type="ARBA" id="ARBA00038358"/>
    </source>
</evidence>
<proteinExistence type="inferred from homology"/>
<dbReference type="SUPFAM" id="SSF48208">
    <property type="entry name" value="Six-hairpin glycosidases"/>
    <property type="match status" value="1"/>
</dbReference>
<dbReference type="InterPro" id="IPR008928">
    <property type="entry name" value="6-hairpin_glycosidase_sf"/>
</dbReference>
<dbReference type="InterPro" id="IPR052369">
    <property type="entry name" value="UG_Glycosaminoglycan_Hydrolase"/>
</dbReference>
<comment type="caution">
    <text evidence="6">The sequence shown here is derived from an EMBL/GenBank/DDBJ whole genome shotgun (WGS) entry which is preliminary data.</text>
</comment>
<evidence type="ECO:0000256" key="5">
    <source>
        <dbReference type="SAM" id="SignalP"/>
    </source>
</evidence>
<keyword evidence="5" id="KW-0732">Signal</keyword>
<feature type="active site" description="Proton donor" evidence="3">
    <location>
        <position position="189"/>
    </location>
</feature>
<reference evidence="6 7" key="1">
    <citation type="submission" date="2018-05" db="EMBL/GenBank/DDBJ databases">
        <title>Genomic Encyclopedia of Archaeal and Bacterial Type Strains, Phase II (KMG-II): from individual species to whole genera.</title>
        <authorList>
            <person name="Goeker M."/>
        </authorList>
    </citation>
    <scope>NUCLEOTIDE SEQUENCE [LARGE SCALE GENOMIC DNA]</scope>
    <source>
        <strain evidence="6 7">DSM 19975</strain>
    </source>
</reference>
<organism evidence="6 7">
    <name type="scientific">Mucilaginibacter oryzae</name>
    <dbReference type="NCBI Taxonomy" id="468058"/>
    <lineage>
        <taxon>Bacteria</taxon>
        <taxon>Pseudomonadati</taxon>
        <taxon>Bacteroidota</taxon>
        <taxon>Sphingobacteriia</taxon>
        <taxon>Sphingobacteriales</taxon>
        <taxon>Sphingobacteriaceae</taxon>
        <taxon>Mucilaginibacter</taxon>
    </lineage>
</organism>
<dbReference type="GO" id="GO:0052757">
    <property type="term" value="F:chondroitin hydrolase activity"/>
    <property type="evidence" value="ECO:0007669"/>
    <property type="project" value="TreeGrafter"/>
</dbReference>
<dbReference type="GO" id="GO:0000272">
    <property type="term" value="P:polysaccharide catabolic process"/>
    <property type="evidence" value="ECO:0007669"/>
    <property type="project" value="TreeGrafter"/>
</dbReference>
<evidence type="ECO:0000256" key="3">
    <source>
        <dbReference type="PIRSR" id="PIRSR610905-1"/>
    </source>
</evidence>
<dbReference type="PANTHER" id="PTHR36845">
    <property type="entry name" value="HYDROLASE, PUTATIVE (AFU_ORTHOLOGUE AFUA_7G05090)-RELATED"/>
    <property type="match status" value="1"/>
</dbReference>
<sequence>MQTSYTIAMKYKNLRLPFLALFLTFISSAVLAQNTFKPKKDVLATIKKNFADADIQYKYMAKQFTDGRFPKTYHPDKDQFETSNSGWWCSGFYAGSLLKLYEATKDTALLTQANHNLKGLEKEQFNKTTHDLGFMMYCSFGNANRIEPKPAYKEIIINSAKSLSTRFNPNVGCILSWNSKPDDFLVIIDNMMNLELLFNATKLTGDSSFYKIAVAHANTTIKNHYRPDFSSYHVINYDPKTGAVKEKKTAQGFANESAWARGQSWGLYGFTVTYRETKDKKYLNQAKGIAHFLLSNPNLPADKIPYWDYNANNIPNALRDASAAAIMASALLELCRYVDKKDGQEYFNVGQTIIRNLSSPKYKADLNTNGGFILKHSVGHFPAGTEIDVPLTYADYYFIEAMQRYQEFAQ</sequence>
<feature type="signal peptide" evidence="5">
    <location>
        <begin position="1"/>
        <end position="32"/>
    </location>
</feature>
<evidence type="ECO:0000313" key="6">
    <source>
        <dbReference type="EMBL" id="PWK78971.1"/>
    </source>
</evidence>
<dbReference type="Pfam" id="PF07470">
    <property type="entry name" value="Glyco_hydro_88"/>
    <property type="match status" value="1"/>
</dbReference>
<feature type="binding site" evidence="4">
    <location>
        <position position="249"/>
    </location>
    <ligand>
        <name>substrate</name>
    </ligand>
</feature>
<gene>
    <name evidence="6" type="ORF">LX99_01425</name>
</gene>
<feature type="binding site" evidence="4">
    <location>
        <position position="265"/>
    </location>
    <ligand>
        <name>substrate</name>
    </ligand>
</feature>